<sequence>MEGCSGAAAGAGGGLRGRALALDSASCQPRFLAAAFAIASRSSGSATFPSSRRTSDGSGASFGAGRTSSRHGGRATGSTLPTRNRSDCTARPRARSCAVITSPSIESSCAHVELAART</sequence>
<dbReference type="HOGENOM" id="CLU_2071603_0_0_7"/>
<dbReference type="PATRIC" id="fig|1254432.3.peg.11541"/>
<dbReference type="EMBL" id="CP003969">
    <property type="protein sequence ID" value="AGP42151.1"/>
    <property type="molecule type" value="Genomic_DNA"/>
</dbReference>
<protein>
    <submittedName>
        <fullName evidence="2">Uncharacterized protein</fullName>
    </submittedName>
</protein>
<accession>S4YCR3</accession>
<evidence type="ECO:0000313" key="2">
    <source>
        <dbReference type="EMBL" id="AGP42151.1"/>
    </source>
</evidence>
<evidence type="ECO:0000256" key="1">
    <source>
        <dbReference type="SAM" id="MobiDB-lite"/>
    </source>
</evidence>
<reference evidence="2 3" key="1">
    <citation type="journal article" date="2013" name="Sci. Rep.">
        <title>Extraordinary expansion of a Sorangium cellulosum genome from an alkaline milieu.</title>
        <authorList>
            <person name="Han K."/>
            <person name="Li Z.F."/>
            <person name="Peng R."/>
            <person name="Zhu L.P."/>
            <person name="Zhou T."/>
            <person name="Wang L.G."/>
            <person name="Li S.G."/>
            <person name="Zhang X.B."/>
            <person name="Hu W."/>
            <person name="Wu Z.H."/>
            <person name="Qin N."/>
            <person name="Li Y.Z."/>
        </authorList>
    </citation>
    <scope>NUCLEOTIDE SEQUENCE [LARGE SCALE GENOMIC DNA]</scope>
    <source>
        <strain evidence="2 3">So0157-2</strain>
    </source>
</reference>
<dbReference type="STRING" id="1254432.SCE1572_51215"/>
<dbReference type="KEGG" id="scu:SCE1572_51215"/>
<dbReference type="Proteomes" id="UP000014803">
    <property type="component" value="Chromosome"/>
</dbReference>
<dbReference type="AlphaFoldDB" id="S4YCR3"/>
<name>S4YCR3_SORCE</name>
<feature type="compositionally biased region" description="Polar residues" evidence="1">
    <location>
        <begin position="42"/>
        <end position="58"/>
    </location>
</feature>
<feature type="region of interest" description="Disordered" evidence="1">
    <location>
        <begin position="42"/>
        <end position="93"/>
    </location>
</feature>
<organism evidence="2 3">
    <name type="scientific">Sorangium cellulosum So0157-2</name>
    <dbReference type="NCBI Taxonomy" id="1254432"/>
    <lineage>
        <taxon>Bacteria</taxon>
        <taxon>Pseudomonadati</taxon>
        <taxon>Myxococcota</taxon>
        <taxon>Polyangia</taxon>
        <taxon>Polyangiales</taxon>
        <taxon>Polyangiaceae</taxon>
        <taxon>Sorangium</taxon>
    </lineage>
</organism>
<proteinExistence type="predicted"/>
<gene>
    <name evidence="2" type="ORF">SCE1572_51215</name>
</gene>
<evidence type="ECO:0000313" key="3">
    <source>
        <dbReference type="Proteomes" id="UP000014803"/>
    </source>
</evidence>